<protein>
    <submittedName>
        <fullName evidence="2">Protease inhibitor I42 family protein</fullName>
    </submittedName>
</protein>
<keyword evidence="2" id="KW-0646">Protease inhibitor</keyword>
<organism evidence="2 3">
    <name type="scientific">Lysobacter auxotrophicus</name>
    <dbReference type="NCBI Taxonomy" id="2992573"/>
    <lineage>
        <taxon>Bacteria</taxon>
        <taxon>Pseudomonadati</taxon>
        <taxon>Pseudomonadota</taxon>
        <taxon>Gammaproteobacteria</taxon>
        <taxon>Lysobacterales</taxon>
        <taxon>Lysobacteraceae</taxon>
        <taxon>Lysobacter</taxon>
    </lineage>
</organism>
<sequence length="133" mass="14795">MKRGSTPWSVVGTLVVVLCGWHWVKGMARLPSVPTVAPEVQLDESASGRDVHLHLGQRLAVALPAATGLGTQCWIQSPADAILEVEQEPARPVRRTQWVLRAMRNGQGHLRFECQQDVSGERPRLVEFRVRVD</sequence>
<feature type="transmembrane region" description="Helical" evidence="1">
    <location>
        <begin position="6"/>
        <end position="24"/>
    </location>
</feature>
<reference evidence="2 3" key="1">
    <citation type="journal article" date="2023" name="Int. J. Syst. Evol. Microbiol.">
        <title>Physiological and genomic analyses of cobalamin (vitamin B12)-auxotrophy of Lysobacter auxotrophicus sp. nov., a methionine-auxotrophic chitinolytic bacterium isolated from chitin-treated soil.</title>
        <authorList>
            <person name="Saito A."/>
            <person name="Dohra H."/>
            <person name="Hamada M."/>
            <person name="Moriuchi R."/>
            <person name="Kotsuchibashi Y."/>
            <person name="Mori K."/>
        </authorList>
    </citation>
    <scope>NUCLEOTIDE SEQUENCE [LARGE SCALE GENOMIC DNA]</scope>
    <source>
        <strain evidence="2 3">5-21a</strain>
    </source>
</reference>
<keyword evidence="1" id="KW-0472">Membrane</keyword>
<evidence type="ECO:0000313" key="3">
    <source>
        <dbReference type="Proteomes" id="UP001317822"/>
    </source>
</evidence>
<accession>A0ABM8DDK1</accession>
<dbReference type="EMBL" id="AP027041">
    <property type="protein sequence ID" value="BDU16641.1"/>
    <property type="molecule type" value="Genomic_DNA"/>
</dbReference>
<gene>
    <name evidence="2" type="ORF">LA521A_18420</name>
</gene>
<name>A0ABM8DDK1_9GAMM</name>
<evidence type="ECO:0000313" key="2">
    <source>
        <dbReference type="EMBL" id="BDU16641.1"/>
    </source>
</evidence>
<keyword evidence="1" id="KW-0812">Transmembrane</keyword>
<keyword evidence="3" id="KW-1185">Reference proteome</keyword>
<evidence type="ECO:0000256" key="1">
    <source>
        <dbReference type="SAM" id="Phobius"/>
    </source>
</evidence>
<dbReference type="Proteomes" id="UP001317822">
    <property type="component" value="Chromosome"/>
</dbReference>
<keyword evidence="1" id="KW-1133">Transmembrane helix</keyword>
<dbReference type="GO" id="GO:0030414">
    <property type="term" value="F:peptidase inhibitor activity"/>
    <property type="evidence" value="ECO:0007669"/>
    <property type="project" value="UniProtKB-KW"/>
</dbReference>
<proteinExistence type="predicted"/>